<keyword evidence="1" id="KW-1133">Transmembrane helix</keyword>
<keyword evidence="1" id="KW-0472">Membrane</keyword>
<organism evidence="2 3">
    <name type="scientific">Chryseosolibacter indicus</name>
    <dbReference type="NCBI Taxonomy" id="2782351"/>
    <lineage>
        <taxon>Bacteria</taxon>
        <taxon>Pseudomonadati</taxon>
        <taxon>Bacteroidota</taxon>
        <taxon>Cytophagia</taxon>
        <taxon>Cytophagales</taxon>
        <taxon>Chryseotaleaceae</taxon>
        <taxon>Chryseosolibacter</taxon>
    </lineage>
</organism>
<evidence type="ECO:0000313" key="2">
    <source>
        <dbReference type="EMBL" id="MBT1705527.1"/>
    </source>
</evidence>
<keyword evidence="1" id="KW-0812">Transmembrane</keyword>
<reference evidence="2 3" key="1">
    <citation type="submission" date="2021-05" db="EMBL/GenBank/DDBJ databases">
        <title>A Polyphasic approach of four new species of the genus Ohtaekwangia: Ohtaekwangia histidinii sp. nov., Ohtaekwangia cretensis sp. nov., Ohtaekwangia indiensis sp. nov., Ohtaekwangia reichenbachii sp. nov. from diverse environment.</title>
        <authorList>
            <person name="Octaviana S."/>
        </authorList>
    </citation>
    <scope>NUCLEOTIDE SEQUENCE [LARGE SCALE GENOMIC DNA]</scope>
    <source>
        <strain evidence="2 3">PWU20</strain>
    </source>
</reference>
<feature type="transmembrane region" description="Helical" evidence="1">
    <location>
        <begin position="77"/>
        <end position="94"/>
    </location>
</feature>
<evidence type="ECO:0000256" key="1">
    <source>
        <dbReference type="SAM" id="Phobius"/>
    </source>
</evidence>
<keyword evidence="3" id="KW-1185">Reference proteome</keyword>
<feature type="transmembrane region" description="Helical" evidence="1">
    <location>
        <begin position="42"/>
        <end position="65"/>
    </location>
</feature>
<feature type="transmembrane region" description="Helical" evidence="1">
    <location>
        <begin position="114"/>
        <end position="138"/>
    </location>
</feature>
<protein>
    <recommendedName>
        <fullName evidence="4">Urease accessory protein UreH-like transmembrane domain-containing protein</fullName>
    </recommendedName>
</protein>
<evidence type="ECO:0008006" key="4">
    <source>
        <dbReference type="Google" id="ProtNLM"/>
    </source>
</evidence>
<dbReference type="EMBL" id="JAHESD010000058">
    <property type="protein sequence ID" value="MBT1705527.1"/>
    <property type="molecule type" value="Genomic_DNA"/>
</dbReference>
<dbReference type="PANTHER" id="PTHR36394">
    <property type="entry name" value="OS01G0277700 PROTEIN"/>
    <property type="match status" value="1"/>
</dbReference>
<name>A0ABS5VVS5_9BACT</name>
<dbReference type="Proteomes" id="UP000772618">
    <property type="component" value="Unassembled WGS sequence"/>
</dbReference>
<evidence type="ECO:0000313" key="3">
    <source>
        <dbReference type="Proteomes" id="UP000772618"/>
    </source>
</evidence>
<dbReference type="PANTHER" id="PTHR36394:SF1">
    <property type="entry name" value="OS01G0277700 PROTEIN"/>
    <property type="match status" value="1"/>
</dbReference>
<comment type="caution">
    <text evidence="2">The sequence shown here is derived from an EMBL/GenBank/DDBJ whole genome shotgun (WGS) entry which is preliminary data.</text>
</comment>
<sequence length="202" mass="22523">MTIITGSLVLSILHALIPNHWLPVLAVGRKENWSLSQTTSVTIISGGAHALSTVLIGLAFGFLGVKLSQHVLQFTHIIAPVILIVLGLFFIYQHHKHKHFHLHSQPKALSRNRIIAGLVIAMFFSPCFEIEAFFLMAGTQGWHHVILLALLYTIVTVTGMVIWVRLTYLKLIKLNWHTLEHNSGIITGVTLIITGIISFFIQ</sequence>
<gene>
    <name evidence="2" type="ORF">KK060_19710</name>
</gene>
<feature type="transmembrane region" description="Helical" evidence="1">
    <location>
        <begin position="145"/>
        <end position="164"/>
    </location>
</feature>
<proteinExistence type="predicted"/>
<accession>A0ABS5VVS5</accession>
<feature type="transmembrane region" description="Helical" evidence="1">
    <location>
        <begin position="184"/>
        <end position="201"/>
    </location>
</feature>